<dbReference type="OrthoDB" id="9790704at2"/>
<reference evidence="4" key="2">
    <citation type="submission" date="2016-04" db="EMBL/GenBank/DDBJ databases">
        <title>First Complete Genome Sequence of a Subdivision 6 Acidobacterium.</title>
        <authorList>
            <person name="Huang S."/>
            <person name="Vieira S."/>
            <person name="Bunk B."/>
            <person name="Riedel T."/>
            <person name="Sproeer C."/>
            <person name="Overmann J."/>
        </authorList>
    </citation>
    <scope>NUCLEOTIDE SEQUENCE [LARGE SCALE GENOMIC DNA]</scope>
    <source>
        <strain evidence="4">DSM 100886 HEG_-6_39</strain>
    </source>
</reference>
<reference evidence="3 4" key="1">
    <citation type="journal article" date="2016" name="Genome Announc.">
        <title>First Complete Genome Sequence of a Subdivision 6 Acidobacterium Strain.</title>
        <authorList>
            <person name="Huang S."/>
            <person name="Vieira S."/>
            <person name="Bunk B."/>
            <person name="Riedel T."/>
            <person name="Sproer C."/>
            <person name="Overmann J."/>
        </authorList>
    </citation>
    <scope>NUCLEOTIDE SEQUENCE [LARGE SCALE GENOMIC DNA]</scope>
    <source>
        <strain evidence="4">DSM 100886 HEG_-6_39</strain>
    </source>
</reference>
<gene>
    <name evidence="3" type="ORF">LuPra_00938</name>
</gene>
<dbReference type="InterPro" id="IPR000421">
    <property type="entry name" value="FA58C"/>
</dbReference>
<dbReference type="Pfam" id="PF22633">
    <property type="entry name" value="F5_F8_type_C_2"/>
    <property type="match status" value="1"/>
</dbReference>
<evidence type="ECO:0000313" key="4">
    <source>
        <dbReference type="Proteomes" id="UP000076079"/>
    </source>
</evidence>
<dbReference type="KEGG" id="abac:LuPra_00938"/>
<dbReference type="Proteomes" id="UP000076079">
    <property type="component" value="Chromosome"/>
</dbReference>
<keyword evidence="4" id="KW-1185">Reference proteome</keyword>
<accession>A0A143PGR9</accession>
<evidence type="ECO:0000256" key="1">
    <source>
        <dbReference type="SAM" id="SignalP"/>
    </source>
</evidence>
<dbReference type="STRING" id="1855912.LuPra_00938"/>
<evidence type="ECO:0000259" key="2">
    <source>
        <dbReference type="PROSITE" id="PS50022"/>
    </source>
</evidence>
<organism evidence="3 4">
    <name type="scientific">Luteitalea pratensis</name>
    <dbReference type="NCBI Taxonomy" id="1855912"/>
    <lineage>
        <taxon>Bacteria</taxon>
        <taxon>Pseudomonadati</taxon>
        <taxon>Acidobacteriota</taxon>
        <taxon>Vicinamibacteria</taxon>
        <taxon>Vicinamibacterales</taxon>
        <taxon>Vicinamibacteraceae</taxon>
        <taxon>Luteitalea</taxon>
    </lineage>
</organism>
<dbReference type="Gene3D" id="2.60.120.260">
    <property type="entry name" value="Galactose-binding domain-like"/>
    <property type="match status" value="1"/>
</dbReference>
<dbReference type="InterPro" id="IPR008979">
    <property type="entry name" value="Galactose-bd-like_sf"/>
</dbReference>
<feature type="signal peptide" evidence="1">
    <location>
        <begin position="1"/>
        <end position="21"/>
    </location>
</feature>
<name>A0A143PGR9_LUTPR</name>
<dbReference type="AlphaFoldDB" id="A0A143PGR9"/>
<sequence length="222" mass="24225" precursor="true">MTKRILAGSLLFVLTLAPLGAQPAADKEELKLKLPKPMFIGTPTNLRSPNLEVVTGKSRAPFYVPKGTVLLSLKKTVTSSDSQPVIGELDMITDGEKAGGDGYFVELGPGSQWVQIDLGAPHPLSAILLWHYHSQARVYRDVVVQLSNDASFKTGVTTVFNNDHDNSSKIAQGTDKEYIEVAEGRLVDPKGAKGRYVRLYSKGNTTNDLNHYVEVEVYGLPK</sequence>
<feature type="domain" description="F5/8 type C" evidence="2">
    <location>
        <begin position="57"/>
        <end position="220"/>
    </location>
</feature>
<keyword evidence="1" id="KW-0732">Signal</keyword>
<dbReference type="EMBL" id="CP015136">
    <property type="protein sequence ID" value="AMY07757.1"/>
    <property type="molecule type" value="Genomic_DNA"/>
</dbReference>
<dbReference type="RefSeq" id="WP_110169670.1">
    <property type="nucleotide sequence ID" value="NZ_CP015136.1"/>
</dbReference>
<dbReference type="PROSITE" id="PS50022">
    <property type="entry name" value="FA58C_3"/>
    <property type="match status" value="1"/>
</dbReference>
<evidence type="ECO:0000313" key="3">
    <source>
        <dbReference type="EMBL" id="AMY07757.1"/>
    </source>
</evidence>
<protein>
    <submittedName>
        <fullName evidence="3">F5/8 type C domain protein</fullName>
    </submittedName>
</protein>
<dbReference type="SUPFAM" id="SSF49785">
    <property type="entry name" value="Galactose-binding domain-like"/>
    <property type="match status" value="1"/>
</dbReference>
<feature type="chain" id="PRO_5007511289" evidence="1">
    <location>
        <begin position="22"/>
        <end position="222"/>
    </location>
</feature>
<proteinExistence type="predicted"/>